<keyword evidence="5" id="KW-1185">Reference proteome</keyword>
<dbReference type="GO" id="GO:0004519">
    <property type="term" value="F:endonuclease activity"/>
    <property type="evidence" value="ECO:0007669"/>
    <property type="project" value="UniProtKB-KW"/>
</dbReference>
<reference evidence="4 5" key="1">
    <citation type="journal article" date="2024" name="BMC Genomics">
        <title>De novo assembly and annotation of Popillia japonica's genome with initial clues to its potential as an invasive pest.</title>
        <authorList>
            <person name="Cucini C."/>
            <person name="Boschi S."/>
            <person name="Funari R."/>
            <person name="Cardaioli E."/>
            <person name="Iannotti N."/>
            <person name="Marturano G."/>
            <person name="Paoli F."/>
            <person name="Bruttini M."/>
            <person name="Carapelli A."/>
            <person name="Frati F."/>
            <person name="Nardi F."/>
        </authorList>
    </citation>
    <scope>NUCLEOTIDE SEQUENCE [LARGE SCALE GENOMIC DNA]</scope>
    <source>
        <strain evidence="4">DMR45628</strain>
    </source>
</reference>
<keyword evidence="2" id="KW-0812">Transmembrane</keyword>
<keyword evidence="4" id="KW-0255">Endonuclease</keyword>
<evidence type="ECO:0000313" key="4">
    <source>
        <dbReference type="EMBL" id="KAK9719309.1"/>
    </source>
</evidence>
<proteinExistence type="predicted"/>
<comment type="caution">
    <text evidence="4">The sequence shown here is derived from an EMBL/GenBank/DDBJ whole genome shotgun (WGS) entry which is preliminary data.</text>
</comment>
<organism evidence="4 5">
    <name type="scientific">Popillia japonica</name>
    <name type="common">Japanese beetle</name>
    <dbReference type="NCBI Taxonomy" id="7064"/>
    <lineage>
        <taxon>Eukaryota</taxon>
        <taxon>Metazoa</taxon>
        <taxon>Ecdysozoa</taxon>
        <taxon>Arthropoda</taxon>
        <taxon>Hexapoda</taxon>
        <taxon>Insecta</taxon>
        <taxon>Pterygota</taxon>
        <taxon>Neoptera</taxon>
        <taxon>Endopterygota</taxon>
        <taxon>Coleoptera</taxon>
        <taxon>Polyphaga</taxon>
        <taxon>Scarabaeiformia</taxon>
        <taxon>Scarabaeidae</taxon>
        <taxon>Rutelinae</taxon>
        <taxon>Popillia</taxon>
    </lineage>
</organism>
<dbReference type="PANTHER" id="PTHR23080">
    <property type="entry name" value="THAP DOMAIN PROTEIN"/>
    <property type="match status" value="1"/>
</dbReference>
<accession>A0AAW1KJ53</accession>
<evidence type="ECO:0000256" key="1">
    <source>
        <dbReference type="SAM" id="MobiDB-lite"/>
    </source>
</evidence>
<protein>
    <submittedName>
        <fullName evidence="4">Helix-turn-helix of DDE superfamily endonuclease</fullName>
    </submittedName>
</protein>
<feature type="region of interest" description="Disordered" evidence="1">
    <location>
        <begin position="32"/>
        <end position="62"/>
    </location>
</feature>
<evidence type="ECO:0000313" key="5">
    <source>
        <dbReference type="Proteomes" id="UP001458880"/>
    </source>
</evidence>
<name>A0AAW1KJ53_POPJA</name>
<feature type="compositionally biased region" description="Polar residues" evidence="1">
    <location>
        <begin position="34"/>
        <end position="47"/>
    </location>
</feature>
<keyword evidence="4" id="KW-0378">Hydrolase</keyword>
<feature type="domain" description="Transposase Helix-turn-helix" evidence="3">
    <location>
        <begin position="161"/>
        <end position="208"/>
    </location>
</feature>
<dbReference type="Proteomes" id="UP001458880">
    <property type="component" value="Unassembled WGS sequence"/>
</dbReference>
<sequence length="257" mass="29339">MGKNPSRYMKVCSLHFTDDDFFKGNLKRLKRGTYPTQKLPKQSTEVPSSSSKRCSSRRTKKVFEQEVEVPPETSADRNVCDSEPTSQEVDAVNALLHLSEVKPKRKYIDFQVQVNTPNIVKLSDIIENEKILFSFTGLSTFAMLQSILKSVSLIYNDTRIHRLLIRDRIIMLLVKLKLNLSLTVIATLFGISPNLCKSYFEEMLGILSPALSPIIYFPEKEEVLNNIPICFAGFENTHVVIDCTEMQIQRPKCLFVE</sequence>
<dbReference type="Pfam" id="PF13613">
    <property type="entry name" value="HTH_Tnp_4"/>
    <property type="match status" value="1"/>
</dbReference>
<feature type="transmembrane region" description="Helical" evidence="2">
    <location>
        <begin position="169"/>
        <end position="191"/>
    </location>
</feature>
<dbReference type="AlphaFoldDB" id="A0AAW1KJ53"/>
<keyword evidence="4" id="KW-0540">Nuclease</keyword>
<gene>
    <name evidence="4" type="ORF">QE152_g22726</name>
</gene>
<dbReference type="InterPro" id="IPR027805">
    <property type="entry name" value="Transposase_HTH_dom"/>
</dbReference>
<keyword evidence="2" id="KW-0472">Membrane</keyword>
<keyword evidence="2" id="KW-1133">Transmembrane helix</keyword>
<evidence type="ECO:0000259" key="3">
    <source>
        <dbReference type="Pfam" id="PF13613"/>
    </source>
</evidence>
<evidence type="ECO:0000256" key="2">
    <source>
        <dbReference type="SAM" id="Phobius"/>
    </source>
</evidence>
<dbReference type="PANTHER" id="PTHR23080:SF141">
    <property type="entry name" value="TRANSPOSASE HELIX-TURN-HELIX DOMAIN-CONTAINING PROTEIN"/>
    <property type="match status" value="1"/>
</dbReference>
<dbReference type="EMBL" id="JASPKY010000221">
    <property type="protein sequence ID" value="KAK9719309.1"/>
    <property type="molecule type" value="Genomic_DNA"/>
</dbReference>